<keyword evidence="5 12" id="KW-0378">Hydrolase</keyword>
<comment type="catalytic activity">
    <reaction evidence="10 12">
        <text>ATP + H2O = ADP + phosphate + H(+)</text>
        <dbReference type="Rhea" id="RHEA:13065"/>
        <dbReference type="ChEBI" id="CHEBI:15377"/>
        <dbReference type="ChEBI" id="CHEBI:15378"/>
        <dbReference type="ChEBI" id="CHEBI:30616"/>
        <dbReference type="ChEBI" id="CHEBI:43474"/>
        <dbReference type="ChEBI" id="CHEBI:456216"/>
        <dbReference type="EC" id="5.6.2.3"/>
    </reaction>
</comment>
<dbReference type="GO" id="GO:0042802">
    <property type="term" value="F:identical protein binding"/>
    <property type="evidence" value="ECO:0007669"/>
    <property type="project" value="UniProtKB-ARBA"/>
</dbReference>
<dbReference type="PROSITE" id="PS51199">
    <property type="entry name" value="SF4_HELICASE"/>
    <property type="match status" value="1"/>
</dbReference>
<protein>
    <recommendedName>
        <fullName evidence="11 12">Replicative DNA helicase</fullName>
        <ecNumber evidence="11 12">5.6.2.3</ecNumber>
    </recommendedName>
</protein>
<dbReference type="NCBIfam" id="NF004384">
    <property type="entry name" value="PRK05748.1"/>
    <property type="match status" value="1"/>
</dbReference>
<dbReference type="Gene3D" id="3.40.50.300">
    <property type="entry name" value="P-loop containing nucleotide triphosphate hydrolases"/>
    <property type="match status" value="1"/>
</dbReference>
<keyword evidence="15" id="KW-1185">Reference proteome</keyword>
<sequence>MDNIVNSNVPRDIEAEKSVLGAIFLRPDSLIEAAEELVPEDFYQRAHQIIFAAMLNLNANDVEIDAITIQDELKRNNQLEDIGGISYIIDLAQMIPTAANVVFYAKIVKRKSLMRNLIATSQNIITNVLEENSDITTILDDAERSILNVAQDNNQSSFKPIHNVLDSTINDLSMIPADGNMITGLATGYQALDKLTTGFHEDELIILAARPGVGKTAFALNICQFVGIQTEKTIAIFSLEMGAEQLVQRMLCAEGLIDSTHLRTGQLSEEEWRNLVVAAGSLDKTNIFIDDTPGIKMSEIRAKTRRLAKEKGNLGLVVIDYLQLIEGNHRENRQQEVSDISRQLKKLAKELHVPVIALSQLSRGVEQRQDKRPVLSDIRESGSIEQDADIVAFLYRDDYYRSEGEENSDNPGAAPNEDPDTGIVEVILEKNRSGARGTANLIFTKSHNRFSNMDTTHEPY</sequence>
<evidence type="ECO:0000256" key="11">
    <source>
        <dbReference type="NCBIfam" id="TIGR00665"/>
    </source>
</evidence>
<dbReference type="PANTHER" id="PTHR30153:SF2">
    <property type="entry name" value="REPLICATIVE DNA HELICASE"/>
    <property type="match status" value="1"/>
</dbReference>
<keyword evidence="7 12" id="KW-0067">ATP-binding</keyword>
<evidence type="ECO:0000259" key="13">
    <source>
        <dbReference type="PROSITE" id="PS51199"/>
    </source>
</evidence>
<dbReference type="Pfam" id="PF03796">
    <property type="entry name" value="DnaB_C"/>
    <property type="match status" value="1"/>
</dbReference>
<dbReference type="PATRIC" id="fig|1423722.3.peg.1187"/>
<dbReference type="CDD" id="cd00984">
    <property type="entry name" value="DnaB_C"/>
    <property type="match status" value="1"/>
</dbReference>
<dbReference type="SUPFAM" id="SSF48024">
    <property type="entry name" value="N-terminal domain of DnaB helicase"/>
    <property type="match status" value="1"/>
</dbReference>
<dbReference type="GO" id="GO:0016887">
    <property type="term" value="F:ATP hydrolysis activity"/>
    <property type="evidence" value="ECO:0007669"/>
    <property type="project" value="RHEA"/>
</dbReference>
<keyword evidence="8 12" id="KW-0238">DNA-binding</keyword>
<dbReference type="SUPFAM" id="SSF52540">
    <property type="entry name" value="P-loop containing nucleoside triphosphate hydrolases"/>
    <property type="match status" value="1"/>
</dbReference>
<dbReference type="Proteomes" id="UP000050909">
    <property type="component" value="Unassembled WGS sequence"/>
</dbReference>
<dbReference type="FunFam" id="1.10.860.10:FF:000001">
    <property type="entry name" value="Replicative DNA helicase"/>
    <property type="match status" value="1"/>
</dbReference>
<evidence type="ECO:0000256" key="3">
    <source>
        <dbReference type="ARBA" id="ARBA00022705"/>
    </source>
</evidence>
<dbReference type="GO" id="GO:0005829">
    <property type="term" value="C:cytosol"/>
    <property type="evidence" value="ECO:0007669"/>
    <property type="project" value="TreeGrafter"/>
</dbReference>
<comment type="function">
    <text evidence="12">The main replicative DNA helicase, it participates in initiation and elongation during chromosome replication. Travels ahead of the DNA replisome, separating dsDNA into templates for DNA synthesis. A processive ATP-dependent 5'-3' DNA helicase it has DNA-dependent ATPase activity.</text>
</comment>
<evidence type="ECO:0000256" key="7">
    <source>
        <dbReference type="ARBA" id="ARBA00022840"/>
    </source>
</evidence>
<keyword evidence="9" id="KW-0413">Isomerase</keyword>
<dbReference type="InterPro" id="IPR007694">
    <property type="entry name" value="DNA_helicase_DnaB-like_C"/>
</dbReference>
<dbReference type="InterPro" id="IPR007692">
    <property type="entry name" value="DNA_helicase_DnaB"/>
</dbReference>
<gene>
    <name evidence="14" type="ORF">FC62_GL001164</name>
</gene>
<evidence type="ECO:0000256" key="12">
    <source>
        <dbReference type="RuleBase" id="RU362085"/>
    </source>
</evidence>
<proteinExistence type="inferred from homology"/>
<evidence type="ECO:0000256" key="6">
    <source>
        <dbReference type="ARBA" id="ARBA00022806"/>
    </source>
</evidence>
<keyword evidence="6 12" id="KW-0347">Helicase</keyword>
<dbReference type="GO" id="GO:1990077">
    <property type="term" value="C:primosome complex"/>
    <property type="evidence" value="ECO:0007669"/>
    <property type="project" value="UniProtKB-UniRule"/>
</dbReference>
<evidence type="ECO:0000313" key="14">
    <source>
        <dbReference type="EMBL" id="KRK37552.1"/>
    </source>
</evidence>
<keyword evidence="3 12" id="KW-0235">DNA replication</keyword>
<dbReference type="GO" id="GO:0005524">
    <property type="term" value="F:ATP binding"/>
    <property type="evidence" value="ECO:0007669"/>
    <property type="project" value="UniProtKB-UniRule"/>
</dbReference>
<dbReference type="InterPro" id="IPR016136">
    <property type="entry name" value="DNA_helicase_N/primase_C"/>
</dbReference>
<feature type="domain" description="SF4 helicase" evidence="13">
    <location>
        <begin position="178"/>
        <end position="457"/>
    </location>
</feature>
<name>A0A0R1GUD1_9LACO</name>
<dbReference type="GO" id="GO:0003677">
    <property type="term" value="F:DNA binding"/>
    <property type="evidence" value="ECO:0007669"/>
    <property type="project" value="UniProtKB-UniRule"/>
</dbReference>
<dbReference type="NCBIfam" id="TIGR00665">
    <property type="entry name" value="DnaB"/>
    <property type="match status" value="1"/>
</dbReference>
<dbReference type="InterPro" id="IPR007693">
    <property type="entry name" value="DNA_helicase_DnaB-like_N"/>
</dbReference>
<dbReference type="Gene3D" id="1.10.860.10">
    <property type="entry name" value="DNAb Helicase, Chain A"/>
    <property type="match status" value="1"/>
</dbReference>
<evidence type="ECO:0000256" key="8">
    <source>
        <dbReference type="ARBA" id="ARBA00023125"/>
    </source>
</evidence>
<comment type="similarity">
    <text evidence="1 12">Belongs to the helicase family. DnaB subfamily.</text>
</comment>
<organism evidence="14 15">
    <name type="scientific">Amylolactobacillus amylotrophicus DSM 20534</name>
    <dbReference type="NCBI Taxonomy" id="1423722"/>
    <lineage>
        <taxon>Bacteria</taxon>
        <taxon>Bacillati</taxon>
        <taxon>Bacillota</taxon>
        <taxon>Bacilli</taxon>
        <taxon>Lactobacillales</taxon>
        <taxon>Lactobacillaceae</taxon>
        <taxon>Amylolactobacillus</taxon>
    </lineage>
</organism>
<evidence type="ECO:0000256" key="9">
    <source>
        <dbReference type="ARBA" id="ARBA00023235"/>
    </source>
</evidence>
<evidence type="ECO:0000256" key="5">
    <source>
        <dbReference type="ARBA" id="ARBA00022801"/>
    </source>
</evidence>
<evidence type="ECO:0000313" key="15">
    <source>
        <dbReference type="Proteomes" id="UP000050909"/>
    </source>
</evidence>
<dbReference type="AlphaFoldDB" id="A0A0R1GUD1"/>
<dbReference type="InterPro" id="IPR003593">
    <property type="entry name" value="AAA+_ATPase"/>
</dbReference>
<dbReference type="EC" id="5.6.2.3" evidence="11 12"/>
<comment type="caution">
    <text evidence="14">The sequence shown here is derived from an EMBL/GenBank/DDBJ whole genome shotgun (WGS) entry which is preliminary data.</text>
</comment>
<evidence type="ECO:0000256" key="10">
    <source>
        <dbReference type="ARBA" id="ARBA00048954"/>
    </source>
</evidence>
<evidence type="ECO:0000256" key="2">
    <source>
        <dbReference type="ARBA" id="ARBA00022515"/>
    </source>
</evidence>
<dbReference type="EMBL" id="AZCV01000004">
    <property type="protein sequence ID" value="KRK37552.1"/>
    <property type="molecule type" value="Genomic_DNA"/>
</dbReference>
<dbReference type="Pfam" id="PF00772">
    <property type="entry name" value="DnaB"/>
    <property type="match status" value="1"/>
</dbReference>
<dbReference type="FunFam" id="3.40.50.300:FF:000076">
    <property type="entry name" value="Replicative DNA helicase"/>
    <property type="match status" value="1"/>
</dbReference>
<dbReference type="GO" id="GO:0006269">
    <property type="term" value="P:DNA replication, synthesis of primer"/>
    <property type="evidence" value="ECO:0007669"/>
    <property type="project" value="UniProtKB-UniRule"/>
</dbReference>
<evidence type="ECO:0000256" key="4">
    <source>
        <dbReference type="ARBA" id="ARBA00022741"/>
    </source>
</evidence>
<dbReference type="InterPro" id="IPR027417">
    <property type="entry name" value="P-loop_NTPase"/>
</dbReference>
<keyword evidence="2 12" id="KW-0639">Primosome</keyword>
<reference evidence="14 15" key="1">
    <citation type="journal article" date="2015" name="Genome Announc.">
        <title>Expanding the biotechnology potential of lactobacilli through comparative genomics of 213 strains and associated genera.</title>
        <authorList>
            <person name="Sun Z."/>
            <person name="Harris H.M."/>
            <person name="McCann A."/>
            <person name="Guo C."/>
            <person name="Argimon S."/>
            <person name="Zhang W."/>
            <person name="Yang X."/>
            <person name="Jeffery I.B."/>
            <person name="Cooney J.C."/>
            <person name="Kagawa T.F."/>
            <person name="Liu W."/>
            <person name="Song Y."/>
            <person name="Salvetti E."/>
            <person name="Wrobel A."/>
            <person name="Rasinkangas P."/>
            <person name="Parkhill J."/>
            <person name="Rea M.C."/>
            <person name="O'Sullivan O."/>
            <person name="Ritari J."/>
            <person name="Douillard F.P."/>
            <person name="Paul Ross R."/>
            <person name="Yang R."/>
            <person name="Briner A.E."/>
            <person name="Felis G.E."/>
            <person name="de Vos W.M."/>
            <person name="Barrangou R."/>
            <person name="Klaenhammer T.R."/>
            <person name="Caufield P.W."/>
            <person name="Cui Y."/>
            <person name="Zhang H."/>
            <person name="O'Toole P.W."/>
        </authorList>
    </citation>
    <scope>NUCLEOTIDE SEQUENCE [LARGE SCALE GENOMIC DNA]</scope>
    <source>
        <strain evidence="14 15">DSM 20534</strain>
    </source>
</reference>
<dbReference type="InterPro" id="IPR036185">
    <property type="entry name" value="DNA_heli_DnaB-like_N_sf"/>
</dbReference>
<evidence type="ECO:0000256" key="1">
    <source>
        <dbReference type="ARBA" id="ARBA00008428"/>
    </source>
</evidence>
<dbReference type="PANTHER" id="PTHR30153">
    <property type="entry name" value="REPLICATIVE DNA HELICASE DNAB"/>
    <property type="match status" value="1"/>
</dbReference>
<dbReference type="RefSeq" id="WP_056945718.1">
    <property type="nucleotide sequence ID" value="NZ_AZCV01000004.1"/>
</dbReference>
<accession>A0A0R1GUD1</accession>
<dbReference type="SMART" id="SM00382">
    <property type="entry name" value="AAA"/>
    <property type="match status" value="1"/>
</dbReference>
<dbReference type="GO" id="GO:0043139">
    <property type="term" value="F:5'-3' DNA helicase activity"/>
    <property type="evidence" value="ECO:0007669"/>
    <property type="project" value="UniProtKB-EC"/>
</dbReference>
<keyword evidence="4 12" id="KW-0547">Nucleotide-binding</keyword>